<dbReference type="InterPro" id="IPR027396">
    <property type="entry name" value="DsrEFH-like"/>
</dbReference>
<dbReference type="Proteomes" id="UP000223913">
    <property type="component" value="Unassembled WGS sequence"/>
</dbReference>
<organism evidence="1 2">
    <name type="scientific">Flavilitoribacter nigricans (strain ATCC 23147 / DSM 23189 / NBRC 102662 / NCIMB 1420 / SS-2)</name>
    <name type="common">Lewinella nigricans</name>
    <dbReference type="NCBI Taxonomy" id="1122177"/>
    <lineage>
        <taxon>Bacteria</taxon>
        <taxon>Pseudomonadati</taxon>
        <taxon>Bacteroidota</taxon>
        <taxon>Saprospiria</taxon>
        <taxon>Saprospirales</taxon>
        <taxon>Lewinellaceae</taxon>
        <taxon>Flavilitoribacter</taxon>
    </lineage>
</organism>
<dbReference type="AlphaFoldDB" id="A0A2D0NA06"/>
<dbReference type="EMBL" id="PDUD01000022">
    <property type="protein sequence ID" value="PHN05206.1"/>
    <property type="molecule type" value="Genomic_DNA"/>
</dbReference>
<gene>
    <name evidence="1" type="ORF">CRP01_16945</name>
</gene>
<evidence type="ECO:0000313" key="2">
    <source>
        <dbReference type="Proteomes" id="UP000223913"/>
    </source>
</evidence>
<protein>
    <submittedName>
        <fullName evidence="1">Peroxiredoxin</fullName>
    </submittedName>
</protein>
<dbReference type="Pfam" id="PF02635">
    <property type="entry name" value="DsrE"/>
    <property type="match status" value="1"/>
</dbReference>
<name>A0A2D0NA06_FLAN2</name>
<keyword evidence="2" id="KW-1185">Reference proteome</keyword>
<sequence>MVMETNQKLVVIISNGLDNERSSVAWSIANGGINSGLDVSIFLVSSGVDWVRKGAADAARPNPEDPPIGEMIQKVLDNGCAIGVCPPCAKVRGYSQEDFIDGVTIVGSSAIHEPIKAGAVALTF</sequence>
<evidence type="ECO:0000313" key="1">
    <source>
        <dbReference type="EMBL" id="PHN05206.1"/>
    </source>
</evidence>
<dbReference type="Gene3D" id="3.40.1260.10">
    <property type="entry name" value="DsrEFH-like"/>
    <property type="match status" value="1"/>
</dbReference>
<dbReference type="OrthoDB" id="9812053at2"/>
<dbReference type="InterPro" id="IPR003787">
    <property type="entry name" value="Sulphur_relay_DsrE/F-like"/>
</dbReference>
<accession>A0A2D0NA06</accession>
<reference evidence="1 2" key="1">
    <citation type="submission" date="2017-10" db="EMBL/GenBank/DDBJ databases">
        <title>The draft genome sequence of Lewinella nigricans NBRC 102662.</title>
        <authorList>
            <person name="Wang K."/>
        </authorList>
    </citation>
    <scope>NUCLEOTIDE SEQUENCE [LARGE SCALE GENOMIC DNA]</scope>
    <source>
        <strain evidence="1 2">NBRC 102662</strain>
    </source>
</reference>
<proteinExistence type="predicted"/>
<comment type="caution">
    <text evidence="1">The sequence shown here is derived from an EMBL/GenBank/DDBJ whole genome shotgun (WGS) entry which is preliminary data.</text>
</comment>
<dbReference type="SUPFAM" id="SSF75169">
    <property type="entry name" value="DsrEFH-like"/>
    <property type="match status" value="1"/>
</dbReference>